<protein>
    <submittedName>
        <fullName evidence="11">M48 family metalloprotease</fullName>
    </submittedName>
</protein>
<dbReference type="GO" id="GO:0004222">
    <property type="term" value="F:metalloendopeptidase activity"/>
    <property type="evidence" value="ECO:0007669"/>
    <property type="project" value="InterPro"/>
</dbReference>
<feature type="transmembrane region" description="Helical" evidence="8">
    <location>
        <begin position="105"/>
        <end position="124"/>
    </location>
</feature>
<feature type="binding site" evidence="7">
    <location>
        <position position="391"/>
    </location>
    <ligand>
        <name>Zn(2+)</name>
        <dbReference type="ChEBI" id="CHEBI:29105"/>
        <note>catalytic</note>
    </ligand>
</feature>
<keyword evidence="8" id="KW-0472">Membrane</keyword>
<feature type="binding site" evidence="7">
    <location>
        <position position="317"/>
    </location>
    <ligand>
        <name>Zn(2+)</name>
        <dbReference type="ChEBI" id="CHEBI:29105"/>
        <note>catalytic</note>
    </ligand>
</feature>
<accession>A0A5Q2RGL9</accession>
<dbReference type="KEGG" id="atq:GH723_01930"/>
<dbReference type="Gene3D" id="3.30.2010.10">
    <property type="entry name" value="Metalloproteases ('zincins'), catalytic domain"/>
    <property type="match status" value="1"/>
</dbReference>
<comment type="cofactor">
    <cofactor evidence="7">
        <name>Zn(2+)</name>
        <dbReference type="ChEBI" id="CHEBI:29105"/>
    </cofactor>
    <text evidence="7">Binds 1 zinc ion per subunit.</text>
</comment>
<keyword evidence="4 7" id="KW-0862">Zinc</keyword>
<evidence type="ECO:0000313" key="12">
    <source>
        <dbReference type="Proteomes" id="UP000334019"/>
    </source>
</evidence>
<evidence type="ECO:0000256" key="3">
    <source>
        <dbReference type="ARBA" id="ARBA00022801"/>
    </source>
</evidence>
<keyword evidence="8" id="KW-1133">Transmembrane helix</keyword>
<evidence type="ECO:0000256" key="5">
    <source>
        <dbReference type="ARBA" id="ARBA00023049"/>
    </source>
</evidence>
<dbReference type="InterPro" id="IPR032456">
    <property type="entry name" value="Peptidase_M48_N"/>
</dbReference>
<keyword evidence="5 11" id="KW-0482">Metalloprotease</keyword>
<dbReference type="GO" id="GO:0071586">
    <property type="term" value="P:CAAX-box protein processing"/>
    <property type="evidence" value="ECO:0007669"/>
    <property type="project" value="InterPro"/>
</dbReference>
<dbReference type="Proteomes" id="UP000334019">
    <property type="component" value="Chromosome"/>
</dbReference>
<dbReference type="Pfam" id="PF01435">
    <property type="entry name" value="Peptidase_M48"/>
    <property type="match status" value="1"/>
</dbReference>
<feature type="domain" description="Peptidase M48" evidence="9">
    <location>
        <begin position="245"/>
        <end position="448"/>
    </location>
</feature>
<feature type="transmembrane region" description="Helical" evidence="8">
    <location>
        <begin position="212"/>
        <end position="234"/>
    </location>
</feature>
<keyword evidence="2 7" id="KW-0479">Metal-binding</keyword>
<dbReference type="CDD" id="cd07343">
    <property type="entry name" value="M48A_Zmpste24p_like"/>
    <property type="match status" value="1"/>
</dbReference>
<dbReference type="InterPro" id="IPR001915">
    <property type="entry name" value="Peptidase_M48"/>
</dbReference>
<feature type="transmembrane region" description="Helical" evidence="8">
    <location>
        <begin position="327"/>
        <end position="345"/>
    </location>
</feature>
<feature type="transmembrane region" description="Helical" evidence="8">
    <location>
        <begin position="365"/>
        <end position="386"/>
    </location>
</feature>
<dbReference type="GO" id="GO:0046872">
    <property type="term" value="F:metal ion binding"/>
    <property type="evidence" value="ECO:0007669"/>
    <property type="project" value="UniProtKB-KW"/>
</dbReference>
<organism evidence="11 12">
    <name type="scientific">Actinomarinicola tropica</name>
    <dbReference type="NCBI Taxonomy" id="2789776"/>
    <lineage>
        <taxon>Bacteria</taxon>
        <taxon>Bacillati</taxon>
        <taxon>Actinomycetota</taxon>
        <taxon>Acidimicrobiia</taxon>
        <taxon>Acidimicrobiales</taxon>
        <taxon>Iamiaceae</taxon>
        <taxon>Actinomarinicola</taxon>
    </lineage>
</organism>
<feature type="binding site" evidence="7">
    <location>
        <position position="313"/>
    </location>
    <ligand>
        <name>Zn(2+)</name>
        <dbReference type="ChEBI" id="CHEBI:29105"/>
        <note>catalytic</note>
    </ligand>
</feature>
<evidence type="ECO:0000256" key="6">
    <source>
        <dbReference type="PIRSR" id="PIRSR627057-1"/>
    </source>
</evidence>
<gene>
    <name evidence="11" type="ORF">GH723_01930</name>
</gene>
<feature type="transmembrane region" description="Helical" evidence="8">
    <location>
        <begin position="188"/>
        <end position="206"/>
    </location>
</feature>
<proteinExistence type="predicted"/>
<evidence type="ECO:0000313" key="11">
    <source>
        <dbReference type="EMBL" id="QGG93962.1"/>
    </source>
</evidence>
<dbReference type="Pfam" id="PF16491">
    <property type="entry name" value="Peptidase_M48_N"/>
    <property type="match status" value="1"/>
</dbReference>
<dbReference type="EMBL" id="CP045851">
    <property type="protein sequence ID" value="QGG93962.1"/>
    <property type="molecule type" value="Genomic_DNA"/>
</dbReference>
<reference evidence="11 12" key="1">
    <citation type="submission" date="2019-11" db="EMBL/GenBank/DDBJ databases">
        <authorList>
            <person name="He Y."/>
        </authorList>
    </citation>
    <scope>NUCLEOTIDE SEQUENCE [LARGE SCALE GENOMIC DNA]</scope>
    <source>
        <strain evidence="11 12">SCSIO 58843</strain>
    </source>
</reference>
<evidence type="ECO:0000259" key="9">
    <source>
        <dbReference type="Pfam" id="PF01435"/>
    </source>
</evidence>
<sequence>MRRGVHRGRGAEAGALLADVGRVRPVGRTASRRRGRRGALVRARRGAVVARPRPGPGRAAVCEPGVVTSELSTWRRVPNDPAEWFSDEELDRSRACQRPLTRLRLVRAACGLVGIALVIGLELPQSLVDAVGVSNWVAQLLVVVVLLEVVALVYNPALDWWVDLVHDRRWGLSTQTPGGFVADQVKSLLLGVVVNLALLVPLYAVIRGTDLWWLWGWLLLVGFSVGLGFLYPVVIAPIFNRFEPLEDEILAGRIQEIAERAGVDIEGAFVADESRRSTRDNAYVAGLGATRRVVLYDTILEHPPAVVAQVVAHEVGHWRLGHLRKQIPLAAVLALVLMLGLRLLSEWEGLWSAISVDGLGDPASLPVLLLAVQVGFGTMGLAMSYVSRAFERQADVEALELLGEPELMHDMLRRLHVKNLSDLDPSRWKRAQATHPPAAERMALVREWRRAHHPTPST</sequence>
<evidence type="ECO:0000256" key="8">
    <source>
        <dbReference type="SAM" id="Phobius"/>
    </source>
</evidence>
<evidence type="ECO:0000256" key="4">
    <source>
        <dbReference type="ARBA" id="ARBA00022833"/>
    </source>
</evidence>
<dbReference type="PANTHER" id="PTHR10120">
    <property type="entry name" value="CAAX PRENYL PROTEASE 1"/>
    <property type="match status" value="1"/>
</dbReference>
<keyword evidence="3" id="KW-0378">Hydrolase</keyword>
<feature type="transmembrane region" description="Helical" evidence="8">
    <location>
        <begin position="136"/>
        <end position="154"/>
    </location>
</feature>
<feature type="active site" description="Proton donor" evidence="6">
    <location>
        <position position="395"/>
    </location>
</feature>
<feature type="domain" description="CAAX prenyl protease 1 N-terminal" evidence="10">
    <location>
        <begin position="75"/>
        <end position="241"/>
    </location>
</feature>
<evidence type="ECO:0000256" key="2">
    <source>
        <dbReference type="ARBA" id="ARBA00022723"/>
    </source>
</evidence>
<name>A0A5Q2RGL9_9ACTN</name>
<keyword evidence="1 11" id="KW-0645">Protease</keyword>
<evidence type="ECO:0000259" key="10">
    <source>
        <dbReference type="Pfam" id="PF16491"/>
    </source>
</evidence>
<feature type="active site" evidence="6">
    <location>
        <position position="314"/>
    </location>
</feature>
<evidence type="ECO:0000256" key="7">
    <source>
        <dbReference type="PIRSR" id="PIRSR627057-2"/>
    </source>
</evidence>
<keyword evidence="12" id="KW-1185">Reference proteome</keyword>
<keyword evidence="8" id="KW-0812">Transmembrane</keyword>
<dbReference type="InterPro" id="IPR027057">
    <property type="entry name" value="CAXX_Prtase_1"/>
</dbReference>
<dbReference type="AlphaFoldDB" id="A0A5Q2RGL9"/>
<evidence type="ECO:0000256" key="1">
    <source>
        <dbReference type="ARBA" id="ARBA00022670"/>
    </source>
</evidence>